<protein>
    <submittedName>
        <fullName evidence="1">Quinone oxidoreductase</fullName>
    </submittedName>
</protein>
<dbReference type="Proteomes" id="UP000240883">
    <property type="component" value="Unassembled WGS sequence"/>
</dbReference>
<dbReference type="SUPFAM" id="SSF51735">
    <property type="entry name" value="NAD(P)-binding Rossmann-fold domains"/>
    <property type="match status" value="1"/>
</dbReference>
<keyword evidence="2" id="KW-1185">Reference proteome</keyword>
<gene>
    <name evidence="1" type="ORF">BS50DRAFT_640794</name>
</gene>
<dbReference type="InterPro" id="IPR036291">
    <property type="entry name" value="NAD(P)-bd_dom_sf"/>
</dbReference>
<evidence type="ECO:0000313" key="1">
    <source>
        <dbReference type="EMBL" id="PSN59643.1"/>
    </source>
</evidence>
<dbReference type="Gene3D" id="3.40.50.720">
    <property type="entry name" value="NAD(P)-binding Rossmann-like Domain"/>
    <property type="match status" value="1"/>
</dbReference>
<dbReference type="AlphaFoldDB" id="A0A2T2N2H7"/>
<dbReference type="STRING" id="1448308.A0A2T2N2H7"/>
<accession>A0A2T2N2H7</accession>
<sequence length="176" mass="18837">MGATGVSGQTAVQVCRAFGASEVVAIGRAGAKLEGTRELGATETISLAEEVAETDFGPAGNMDVVLDYLWGYVAEAAIKGIVAKRQNPSKRLSWVEIGALGEDECAIQGSLLRKANIPLYGCGPGSWTFQELNEEIPKMLDAIVAVGLKAKYDERKLEDIDEWWPEVGGDRLVVKP</sequence>
<name>A0A2T2N2H7_CORCC</name>
<proteinExistence type="predicted"/>
<organism evidence="1 2">
    <name type="scientific">Corynespora cassiicola Philippines</name>
    <dbReference type="NCBI Taxonomy" id="1448308"/>
    <lineage>
        <taxon>Eukaryota</taxon>
        <taxon>Fungi</taxon>
        <taxon>Dikarya</taxon>
        <taxon>Ascomycota</taxon>
        <taxon>Pezizomycotina</taxon>
        <taxon>Dothideomycetes</taxon>
        <taxon>Pleosporomycetidae</taxon>
        <taxon>Pleosporales</taxon>
        <taxon>Corynesporascaceae</taxon>
        <taxon>Corynespora</taxon>
    </lineage>
</organism>
<evidence type="ECO:0000313" key="2">
    <source>
        <dbReference type="Proteomes" id="UP000240883"/>
    </source>
</evidence>
<dbReference type="OrthoDB" id="809632at2759"/>
<reference evidence="1 2" key="1">
    <citation type="journal article" date="2018" name="Front. Microbiol.">
        <title>Genome-Wide Analysis of Corynespora cassiicola Leaf Fall Disease Putative Effectors.</title>
        <authorList>
            <person name="Lopez D."/>
            <person name="Ribeiro S."/>
            <person name="Label P."/>
            <person name="Fumanal B."/>
            <person name="Venisse J.S."/>
            <person name="Kohler A."/>
            <person name="de Oliveira R.R."/>
            <person name="Labutti K."/>
            <person name="Lipzen A."/>
            <person name="Lail K."/>
            <person name="Bauer D."/>
            <person name="Ohm R.A."/>
            <person name="Barry K.W."/>
            <person name="Spatafora J."/>
            <person name="Grigoriev I.V."/>
            <person name="Martin F.M."/>
            <person name="Pujade-Renaud V."/>
        </authorList>
    </citation>
    <scope>NUCLEOTIDE SEQUENCE [LARGE SCALE GENOMIC DNA]</scope>
    <source>
        <strain evidence="1 2">Philippines</strain>
    </source>
</reference>
<dbReference type="EMBL" id="KZ678154">
    <property type="protein sequence ID" value="PSN59643.1"/>
    <property type="molecule type" value="Genomic_DNA"/>
</dbReference>